<evidence type="ECO:0000256" key="6">
    <source>
        <dbReference type="ARBA" id="ARBA00022989"/>
    </source>
</evidence>
<evidence type="ECO:0000256" key="3">
    <source>
        <dbReference type="ARBA" id="ARBA00022475"/>
    </source>
</evidence>
<dbReference type="Proteomes" id="UP000636264">
    <property type="component" value="Unassembled WGS sequence"/>
</dbReference>
<dbReference type="GO" id="GO:0005886">
    <property type="term" value="C:plasma membrane"/>
    <property type="evidence" value="ECO:0007669"/>
    <property type="project" value="UniProtKB-SubCell"/>
</dbReference>
<dbReference type="SUPFAM" id="SSF161098">
    <property type="entry name" value="MetI-like"/>
    <property type="match status" value="2"/>
</dbReference>
<reference evidence="10" key="1">
    <citation type="journal article" date="2014" name="Int. J. Syst. Evol. Microbiol.">
        <title>Complete genome sequence of Corynebacterium casei LMG S-19264T (=DSM 44701T), isolated from a smear-ripened cheese.</title>
        <authorList>
            <consortium name="US DOE Joint Genome Institute (JGI-PGF)"/>
            <person name="Walter F."/>
            <person name="Albersmeier A."/>
            <person name="Kalinowski J."/>
            <person name="Ruckert C."/>
        </authorList>
    </citation>
    <scope>NUCLEOTIDE SEQUENCE</scope>
    <source>
        <strain evidence="10">CGMCC 1.15320</strain>
    </source>
</reference>
<evidence type="ECO:0000313" key="11">
    <source>
        <dbReference type="Proteomes" id="UP000636264"/>
    </source>
</evidence>
<feature type="transmembrane region" description="Helical" evidence="8">
    <location>
        <begin position="407"/>
        <end position="429"/>
    </location>
</feature>
<accession>A0A916RXD5</accession>
<feature type="transmembrane region" description="Helical" evidence="8">
    <location>
        <begin position="511"/>
        <end position="531"/>
    </location>
</feature>
<feature type="transmembrane region" description="Helical" evidence="8">
    <location>
        <begin position="106"/>
        <end position="129"/>
    </location>
</feature>
<organism evidence="10 11">
    <name type="scientific">Nitratireductor aestuarii</name>
    <dbReference type="NCBI Taxonomy" id="1735103"/>
    <lineage>
        <taxon>Bacteria</taxon>
        <taxon>Pseudomonadati</taxon>
        <taxon>Pseudomonadota</taxon>
        <taxon>Alphaproteobacteria</taxon>
        <taxon>Hyphomicrobiales</taxon>
        <taxon>Phyllobacteriaceae</taxon>
        <taxon>Nitratireductor</taxon>
    </lineage>
</organism>
<feature type="transmembrane region" description="Helical" evidence="8">
    <location>
        <begin position="149"/>
        <end position="179"/>
    </location>
</feature>
<feature type="transmembrane region" description="Helical" evidence="8">
    <location>
        <begin position="373"/>
        <end position="395"/>
    </location>
</feature>
<keyword evidence="3" id="KW-1003">Cell membrane</keyword>
<comment type="caution">
    <text evidence="10">The sequence shown here is derived from an EMBL/GenBank/DDBJ whole genome shotgun (WGS) entry which is preliminary data.</text>
</comment>
<feature type="transmembrane region" description="Helical" evidence="8">
    <location>
        <begin position="467"/>
        <end position="491"/>
    </location>
</feature>
<evidence type="ECO:0000256" key="2">
    <source>
        <dbReference type="ARBA" id="ARBA00022448"/>
    </source>
</evidence>
<keyword evidence="6 8" id="KW-1133">Transmembrane helix</keyword>
<gene>
    <name evidence="10" type="ORF">GCM10011385_31280</name>
</gene>
<dbReference type="AlphaFoldDB" id="A0A916RXD5"/>
<dbReference type="InterPro" id="IPR035906">
    <property type="entry name" value="MetI-like_sf"/>
</dbReference>
<comment type="similarity">
    <text evidence="8">Belongs to the binding-protein-dependent transport system permease family.</text>
</comment>
<comment type="subcellular location">
    <subcellularLocation>
        <location evidence="1">Cell inner membrane</location>
        <topology evidence="1">Multi-pass membrane protein</topology>
    </subcellularLocation>
    <subcellularLocation>
        <location evidence="8">Cell membrane</location>
        <topology evidence="8">Multi-pass membrane protein</topology>
    </subcellularLocation>
</comment>
<feature type="domain" description="ABC transmembrane type-1" evidence="9">
    <location>
        <begin position="70"/>
        <end position="281"/>
    </location>
</feature>
<evidence type="ECO:0000256" key="5">
    <source>
        <dbReference type="ARBA" id="ARBA00022692"/>
    </source>
</evidence>
<feature type="transmembrane region" description="Helical" evidence="8">
    <location>
        <begin position="200"/>
        <end position="222"/>
    </location>
</feature>
<keyword evidence="2 8" id="KW-0813">Transport</keyword>
<sequence length="568" mass="62026">MTAAVKGGIPLQRPVTVLVFAIVLALVVLPLLVLLRTSLLPAGQLPLESTDVTFANFVTLFTSKNSLTILSNTIIYAGSSTVLALVVATVLAYLTERTDMPGRFLLRTVMFTWMTIPALIVGFGWILLANPGSGVLNLWARQLFGIEGALFQIYTFPALVITTTIALVPTSFIMISGVLRNMDPQLELAGSVHGARRSTVLRSITMPLLLPGLLSSAIYMLMAVIQTFDLPLVIGMTAKVPVVSTRIYLLTAPDVGVPRYGAAGAFGVVLLALASILVWAYLRLTRVQERFRVVSGKAFRPKRVQLGAWKYPVAAAVWGYCLIMALPLLMMIWASLFPTYRPPSLETLSEASLDVYRTILENNAILRALWNTALMVVATATLTVLLCFFTGWLSVYRNDGVGRVIDALSFIPMTVPPIVMVLGILLIYLKTPLYGTVWIMVVAHVTIFLAFGTRTMATTLMQLNRELANAAMISGASWLTSLRTIVLPLIAPQAINLWLWSFAHAARDLTVPLMLMTLANTVVASTLLNLWQFPNLPGTAALAVMFSGVLLLLIVPAQIYISRRYDQD</sequence>
<dbReference type="PANTHER" id="PTHR43357">
    <property type="entry name" value="INNER MEMBRANE ABC TRANSPORTER PERMEASE PROTEIN YDCV"/>
    <property type="match status" value="1"/>
</dbReference>
<evidence type="ECO:0000256" key="1">
    <source>
        <dbReference type="ARBA" id="ARBA00004429"/>
    </source>
</evidence>
<keyword evidence="7 8" id="KW-0472">Membrane</keyword>
<evidence type="ECO:0000259" key="9">
    <source>
        <dbReference type="PROSITE" id="PS50928"/>
    </source>
</evidence>
<feature type="transmembrane region" description="Helical" evidence="8">
    <location>
        <begin position="74"/>
        <end position="94"/>
    </location>
</feature>
<dbReference type="Pfam" id="PF00528">
    <property type="entry name" value="BPD_transp_1"/>
    <property type="match status" value="2"/>
</dbReference>
<evidence type="ECO:0000256" key="8">
    <source>
        <dbReference type="RuleBase" id="RU363032"/>
    </source>
</evidence>
<dbReference type="Gene3D" id="1.10.3720.10">
    <property type="entry name" value="MetI-like"/>
    <property type="match status" value="2"/>
</dbReference>
<evidence type="ECO:0000313" key="10">
    <source>
        <dbReference type="EMBL" id="GGA74992.1"/>
    </source>
</evidence>
<feature type="domain" description="ABC transmembrane type-1" evidence="9">
    <location>
        <begin position="369"/>
        <end position="554"/>
    </location>
</feature>
<evidence type="ECO:0000256" key="7">
    <source>
        <dbReference type="ARBA" id="ARBA00023136"/>
    </source>
</evidence>
<dbReference type="RefSeq" id="WP_188722036.1">
    <property type="nucleotide sequence ID" value="NZ_BMIF01000010.1"/>
</dbReference>
<feature type="transmembrane region" description="Helical" evidence="8">
    <location>
        <begin position="311"/>
        <end position="336"/>
    </location>
</feature>
<feature type="transmembrane region" description="Helical" evidence="8">
    <location>
        <begin position="15"/>
        <end position="35"/>
    </location>
</feature>
<dbReference type="CDD" id="cd06261">
    <property type="entry name" value="TM_PBP2"/>
    <property type="match status" value="2"/>
</dbReference>
<keyword evidence="4" id="KW-0997">Cell inner membrane</keyword>
<feature type="transmembrane region" description="Helical" evidence="8">
    <location>
        <begin position="435"/>
        <end position="455"/>
    </location>
</feature>
<feature type="transmembrane region" description="Helical" evidence="8">
    <location>
        <begin position="538"/>
        <end position="561"/>
    </location>
</feature>
<keyword evidence="5 8" id="KW-0812">Transmembrane</keyword>
<dbReference type="GO" id="GO:0055085">
    <property type="term" value="P:transmembrane transport"/>
    <property type="evidence" value="ECO:0007669"/>
    <property type="project" value="InterPro"/>
</dbReference>
<reference evidence="10" key="2">
    <citation type="submission" date="2020-09" db="EMBL/GenBank/DDBJ databases">
        <authorList>
            <person name="Sun Q."/>
            <person name="Zhou Y."/>
        </authorList>
    </citation>
    <scope>NUCLEOTIDE SEQUENCE</scope>
    <source>
        <strain evidence="10">CGMCC 1.15320</strain>
    </source>
</reference>
<proteinExistence type="inferred from homology"/>
<dbReference type="PANTHER" id="PTHR43357:SF4">
    <property type="entry name" value="INNER MEMBRANE ABC TRANSPORTER PERMEASE PROTEIN YDCV"/>
    <property type="match status" value="1"/>
</dbReference>
<dbReference type="InterPro" id="IPR000515">
    <property type="entry name" value="MetI-like"/>
</dbReference>
<dbReference type="EMBL" id="BMIF01000010">
    <property type="protein sequence ID" value="GGA74992.1"/>
    <property type="molecule type" value="Genomic_DNA"/>
</dbReference>
<dbReference type="PROSITE" id="PS50928">
    <property type="entry name" value="ABC_TM1"/>
    <property type="match status" value="2"/>
</dbReference>
<keyword evidence="11" id="KW-1185">Reference proteome</keyword>
<feature type="transmembrane region" description="Helical" evidence="8">
    <location>
        <begin position="260"/>
        <end position="282"/>
    </location>
</feature>
<evidence type="ECO:0000256" key="4">
    <source>
        <dbReference type="ARBA" id="ARBA00022519"/>
    </source>
</evidence>
<name>A0A916RXD5_9HYPH</name>
<protein>
    <submittedName>
        <fullName evidence="10">Iron dicitrate ABC transporter permease</fullName>
    </submittedName>
</protein>